<reference evidence="1 3" key="1">
    <citation type="submission" date="2015-09" db="EMBL/GenBank/DDBJ databases">
        <title>Genome announcement of multiple Pseudomonas syringae strains.</title>
        <authorList>
            <person name="Thakur S."/>
            <person name="Wang P.W."/>
            <person name="Gong Y."/>
            <person name="Weir B.S."/>
            <person name="Guttman D.S."/>
        </authorList>
    </citation>
    <scope>NUCLEOTIDE SEQUENCE [LARGE SCALE GENOMIC DNA]</scope>
    <source>
        <strain evidence="1 3">ICMP2823</strain>
    </source>
</reference>
<dbReference type="PATRIC" id="fig|86840.3.peg.4239"/>
<dbReference type="Proteomes" id="UP000281372">
    <property type="component" value="Unassembled WGS sequence"/>
</dbReference>
<proteinExistence type="predicted"/>
<accession>A0A0P9L0H3</accession>
<dbReference type="Proteomes" id="UP000050564">
    <property type="component" value="Unassembled WGS sequence"/>
</dbReference>
<dbReference type="Pfam" id="PF14113">
    <property type="entry name" value="Tae4"/>
    <property type="match status" value="1"/>
</dbReference>
<reference evidence="2 4" key="2">
    <citation type="submission" date="2018-08" db="EMBL/GenBank/DDBJ databases">
        <title>Recombination of ecologically and evolutionarily significant loci maintains genetic cohesion in the Pseudomonas syringae species complex.</title>
        <authorList>
            <person name="Dillon M."/>
            <person name="Thakur S."/>
            <person name="Almeida R.N.D."/>
            <person name="Weir B.S."/>
            <person name="Guttman D.S."/>
        </authorList>
    </citation>
    <scope>NUCLEOTIDE SEQUENCE [LARGE SCALE GENOMIC DNA]</scope>
    <source>
        <strain evidence="2 4">ICMP 2821</strain>
    </source>
</reference>
<dbReference type="EMBL" id="LJPX01000681">
    <property type="protein sequence ID" value="KPW62380.1"/>
    <property type="molecule type" value="Genomic_DNA"/>
</dbReference>
<evidence type="ECO:0000313" key="4">
    <source>
        <dbReference type="Proteomes" id="UP000281372"/>
    </source>
</evidence>
<evidence type="ECO:0000313" key="1">
    <source>
        <dbReference type="EMBL" id="KPW62380.1"/>
    </source>
</evidence>
<dbReference type="InterPro" id="IPR025562">
    <property type="entry name" value="Tae4"/>
</dbReference>
<protein>
    <submittedName>
        <fullName evidence="1">Uncharacterized protein</fullName>
    </submittedName>
</protein>
<dbReference type="EMBL" id="RBOW01000550">
    <property type="protein sequence ID" value="RMN28415.1"/>
    <property type="molecule type" value="Genomic_DNA"/>
</dbReference>
<gene>
    <name evidence="1" type="ORF">ALO81_03019</name>
    <name evidence="2" type="ORF">ALQ64_02285</name>
</gene>
<sequence length="294" mass="32399">MMAKPAFINLWKAYNDMMGTSPSGKPCDGPWDNQCAIRLSIALCNERSLAVNSSTYSEPRCAHGHARGAESLANWLWKKKQLGAPKIYSNSSADRNSLIDKTGVIFYKDFYAQPNDAEGHPTGDHIDLWNRGQTQTGPGQGCLVLGADVMRKSVVIPVLTAMLISLNACAEQTDPPPNGLIQAEVGGQPLSLSNEQGRCTLNRAENAPLTLEMQWPCRFSEDLQKKVRVETYRKALIVMVERSDPLPAPSKNCVTDLQPVRLFNGKLEASPVSQVAACGPAHWDQKAFVWQFDW</sequence>
<evidence type="ECO:0000313" key="3">
    <source>
        <dbReference type="Proteomes" id="UP000050564"/>
    </source>
</evidence>
<comment type="caution">
    <text evidence="1">The sequence shown here is derived from an EMBL/GenBank/DDBJ whole genome shotgun (WGS) entry which is preliminary data.</text>
</comment>
<evidence type="ECO:0000313" key="2">
    <source>
        <dbReference type="EMBL" id="RMN28415.1"/>
    </source>
</evidence>
<organism evidence="1 3">
    <name type="scientific">Pseudomonas cannabina</name>
    <dbReference type="NCBI Taxonomy" id="86840"/>
    <lineage>
        <taxon>Bacteria</taxon>
        <taxon>Pseudomonadati</taxon>
        <taxon>Pseudomonadota</taxon>
        <taxon>Gammaproteobacteria</taxon>
        <taxon>Pseudomonadales</taxon>
        <taxon>Pseudomonadaceae</taxon>
        <taxon>Pseudomonas</taxon>
    </lineage>
</organism>
<dbReference type="Gene3D" id="3.90.1720.80">
    <property type="match status" value="1"/>
</dbReference>
<dbReference type="AlphaFoldDB" id="A0A0P9L0H3"/>
<name>A0A0P9L0H3_PSECA</name>